<protein>
    <submittedName>
        <fullName evidence="2">Uncharacterized protein</fullName>
    </submittedName>
</protein>
<feature type="transmembrane region" description="Helical" evidence="1">
    <location>
        <begin position="77"/>
        <end position="94"/>
    </location>
</feature>
<organism evidence="2 3">
    <name type="scientific">Kaustia mangrovi</name>
    <dbReference type="NCBI Taxonomy" id="2593653"/>
    <lineage>
        <taxon>Bacteria</taxon>
        <taxon>Pseudomonadati</taxon>
        <taxon>Pseudomonadota</taxon>
        <taxon>Alphaproteobacteria</taxon>
        <taxon>Hyphomicrobiales</taxon>
        <taxon>Parvibaculaceae</taxon>
        <taxon>Kaustia</taxon>
    </lineage>
</organism>
<reference evidence="2 3" key="1">
    <citation type="submission" date="2020-06" db="EMBL/GenBank/DDBJ databases">
        <title>Genome sequence of 2 isolates from Red Sea Mangroves.</title>
        <authorList>
            <person name="Sefrji F."/>
            <person name="Michoud G."/>
            <person name="Merlino G."/>
            <person name="Daffonchio D."/>
        </authorList>
    </citation>
    <scope>NUCLEOTIDE SEQUENCE [LARGE SCALE GENOMIC DNA]</scope>
    <source>
        <strain evidence="2 3">R1DC25</strain>
    </source>
</reference>
<feature type="transmembrane region" description="Helical" evidence="1">
    <location>
        <begin position="379"/>
        <end position="398"/>
    </location>
</feature>
<proteinExistence type="predicted"/>
<evidence type="ECO:0000313" key="3">
    <source>
        <dbReference type="Proteomes" id="UP000593594"/>
    </source>
</evidence>
<feature type="transmembrane region" description="Helical" evidence="1">
    <location>
        <begin position="115"/>
        <end position="139"/>
    </location>
</feature>
<gene>
    <name evidence="2" type="ORF">HW532_13855</name>
</gene>
<evidence type="ECO:0000256" key="1">
    <source>
        <dbReference type="SAM" id="Phobius"/>
    </source>
</evidence>
<sequence length="465" mass="51413">MTIHFQFEDYLYMGLGMVPVLLVFLATFTTGLSTLVSLRSIYVLCIWVQYHLSPWLALRVGGWDSILLRAPFISDGLLFSTLCMFGITIGYGRYIPLSGHSSKQFELYKSNLIRLTPEILTITSFVFLALSFFSTILYIGSFDILLYYDGTRGAGQFDNIGIIQSLINQLRTISIVSGLISIILMSIMFSESKSQNKIAIFPLLFVFILISSIPLMHSFSRVSGAMFITASVIIVTIKKPNIPTYIISLLFITIGIYLSQIGITHRGIVDGGIMPFIIAALDPHATQLSSNLDYVNGEVLIGPGTNFLDALAPFTALVWAAGNVQTSTIDSLLKLLLILQPLPTSFFGGSEAFRVGPTLSVVFGTYGSTGITKPALSELYLLFGNWGAIFLFLLGWVLKAVDTDIRRRGRMLMLIPYMFCIVAIVAAGHNGLRAFARPFVIALTLFWFFRFQAANLLNRTISRAN</sequence>
<dbReference type="KEGG" id="kmn:HW532_13855"/>
<dbReference type="RefSeq" id="WP_213161039.1">
    <property type="nucleotide sequence ID" value="NZ_CP058214.1"/>
</dbReference>
<feature type="transmembrane region" description="Helical" evidence="1">
    <location>
        <begin position="435"/>
        <end position="453"/>
    </location>
</feature>
<feature type="transmembrane region" description="Helical" evidence="1">
    <location>
        <begin position="170"/>
        <end position="189"/>
    </location>
</feature>
<feature type="transmembrane region" description="Helical" evidence="1">
    <location>
        <begin position="198"/>
        <end position="216"/>
    </location>
</feature>
<feature type="transmembrane region" description="Helical" evidence="1">
    <location>
        <begin position="244"/>
        <end position="263"/>
    </location>
</feature>
<keyword evidence="3" id="KW-1185">Reference proteome</keyword>
<feature type="transmembrane region" description="Helical" evidence="1">
    <location>
        <begin position="12"/>
        <end position="33"/>
    </location>
</feature>
<accession>A0A7S8C5B3</accession>
<keyword evidence="1" id="KW-0472">Membrane</keyword>
<feature type="transmembrane region" description="Helical" evidence="1">
    <location>
        <begin position="410"/>
        <end position="429"/>
    </location>
</feature>
<dbReference type="EMBL" id="CP058214">
    <property type="protein sequence ID" value="QPC43676.1"/>
    <property type="molecule type" value="Genomic_DNA"/>
</dbReference>
<dbReference type="Proteomes" id="UP000593594">
    <property type="component" value="Chromosome"/>
</dbReference>
<keyword evidence="1" id="KW-0812">Transmembrane</keyword>
<evidence type="ECO:0000313" key="2">
    <source>
        <dbReference type="EMBL" id="QPC43676.1"/>
    </source>
</evidence>
<dbReference type="AlphaFoldDB" id="A0A7S8C5B3"/>
<name>A0A7S8C5B3_9HYPH</name>
<keyword evidence="1" id="KW-1133">Transmembrane helix</keyword>